<proteinExistence type="predicted"/>
<dbReference type="Proteomes" id="UP000244336">
    <property type="component" value="Chromosome 4"/>
</dbReference>
<reference evidence="1 2" key="1">
    <citation type="submission" date="2018-04" db="EMBL/GenBank/DDBJ databases">
        <title>WGS assembly of Panicum hallii var. hallii HAL2.</title>
        <authorList>
            <person name="Lovell J."/>
            <person name="Jenkins J."/>
            <person name="Lowry D."/>
            <person name="Mamidi S."/>
            <person name="Sreedasyam A."/>
            <person name="Weng X."/>
            <person name="Barry K."/>
            <person name="Bonette J."/>
            <person name="Campitelli B."/>
            <person name="Daum C."/>
            <person name="Gordon S."/>
            <person name="Gould B."/>
            <person name="Lipzen A."/>
            <person name="MacQueen A."/>
            <person name="Palacio-Mejia J."/>
            <person name="Plott C."/>
            <person name="Shakirov E."/>
            <person name="Shu S."/>
            <person name="Yoshinaga Y."/>
            <person name="Zane M."/>
            <person name="Rokhsar D."/>
            <person name="Grimwood J."/>
            <person name="Schmutz J."/>
            <person name="Juenger T."/>
        </authorList>
    </citation>
    <scope>NUCLEOTIDE SEQUENCE [LARGE SCALE GENOMIC DNA]</scope>
    <source>
        <strain evidence="2">cv. HAL2</strain>
    </source>
</reference>
<evidence type="ECO:0000313" key="1">
    <source>
        <dbReference type="EMBL" id="PUZ59774.1"/>
    </source>
</evidence>
<protein>
    <submittedName>
        <fullName evidence="1">Uncharacterized protein</fullName>
    </submittedName>
</protein>
<dbReference type="Gramene" id="PUZ59774">
    <property type="protein sequence ID" value="PUZ59774"/>
    <property type="gene ID" value="GQ55_4G069500"/>
</dbReference>
<gene>
    <name evidence="1" type="ORF">GQ55_4G069500</name>
</gene>
<dbReference type="AlphaFoldDB" id="A0A2T7DW17"/>
<organism evidence="1 2">
    <name type="scientific">Panicum hallii var. hallii</name>
    <dbReference type="NCBI Taxonomy" id="1504633"/>
    <lineage>
        <taxon>Eukaryota</taxon>
        <taxon>Viridiplantae</taxon>
        <taxon>Streptophyta</taxon>
        <taxon>Embryophyta</taxon>
        <taxon>Tracheophyta</taxon>
        <taxon>Spermatophyta</taxon>
        <taxon>Magnoliopsida</taxon>
        <taxon>Liliopsida</taxon>
        <taxon>Poales</taxon>
        <taxon>Poaceae</taxon>
        <taxon>PACMAD clade</taxon>
        <taxon>Panicoideae</taxon>
        <taxon>Panicodae</taxon>
        <taxon>Paniceae</taxon>
        <taxon>Panicinae</taxon>
        <taxon>Panicum</taxon>
        <taxon>Panicum sect. Panicum</taxon>
    </lineage>
</organism>
<sequence>MKTTLHPETFSRKELLSKWKNARRSRSFGPLANGFCPLALHRDTS</sequence>
<accession>A0A2T7DW17</accession>
<keyword evidence="2" id="KW-1185">Reference proteome</keyword>
<evidence type="ECO:0000313" key="2">
    <source>
        <dbReference type="Proteomes" id="UP000244336"/>
    </source>
</evidence>
<dbReference type="EMBL" id="CM009752">
    <property type="protein sequence ID" value="PUZ59774.1"/>
    <property type="molecule type" value="Genomic_DNA"/>
</dbReference>
<name>A0A2T7DW17_9POAL</name>